<evidence type="ECO:0000313" key="1">
    <source>
        <dbReference type="EMBL" id="JAD61702.1"/>
    </source>
</evidence>
<dbReference type="AlphaFoldDB" id="A0A0A9BR05"/>
<organism evidence="1">
    <name type="scientific">Arundo donax</name>
    <name type="common">Giant reed</name>
    <name type="synonym">Donax arundinaceus</name>
    <dbReference type="NCBI Taxonomy" id="35708"/>
    <lineage>
        <taxon>Eukaryota</taxon>
        <taxon>Viridiplantae</taxon>
        <taxon>Streptophyta</taxon>
        <taxon>Embryophyta</taxon>
        <taxon>Tracheophyta</taxon>
        <taxon>Spermatophyta</taxon>
        <taxon>Magnoliopsida</taxon>
        <taxon>Liliopsida</taxon>
        <taxon>Poales</taxon>
        <taxon>Poaceae</taxon>
        <taxon>PACMAD clade</taxon>
        <taxon>Arundinoideae</taxon>
        <taxon>Arundineae</taxon>
        <taxon>Arundo</taxon>
    </lineage>
</organism>
<dbReference type="EMBL" id="GBRH01236193">
    <property type="protein sequence ID" value="JAD61702.1"/>
    <property type="molecule type" value="Transcribed_RNA"/>
</dbReference>
<proteinExistence type="predicted"/>
<sequence>MVRFLILEKRSSRACKPKLISTKNWICHSFKSCWTRSVNLY</sequence>
<name>A0A0A9BR05_ARUDO</name>
<accession>A0A0A9BR05</accession>
<reference evidence="1" key="1">
    <citation type="submission" date="2014-09" db="EMBL/GenBank/DDBJ databases">
        <authorList>
            <person name="Magalhaes I.L.F."/>
            <person name="Oliveira U."/>
            <person name="Santos F.R."/>
            <person name="Vidigal T.H.D.A."/>
            <person name="Brescovit A.D."/>
            <person name="Santos A.J."/>
        </authorList>
    </citation>
    <scope>NUCLEOTIDE SEQUENCE</scope>
    <source>
        <tissue evidence="1">Shoot tissue taken approximately 20 cm above the soil surface</tissue>
    </source>
</reference>
<reference evidence="1" key="2">
    <citation type="journal article" date="2015" name="Data Brief">
        <title>Shoot transcriptome of the giant reed, Arundo donax.</title>
        <authorList>
            <person name="Barrero R.A."/>
            <person name="Guerrero F.D."/>
            <person name="Moolhuijzen P."/>
            <person name="Goolsby J.A."/>
            <person name="Tidwell J."/>
            <person name="Bellgard S.E."/>
            <person name="Bellgard M.I."/>
        </authorList>
    </citation>
    <scope>NUCLEOTIDE SEQUENCE</scope>
    <source>
        <tissue evidence="1">Shoot tissue taken approximately 20 cm above the soil surface</tissue>
    </source>
</reference>
<protein>
    <submittedName>
        <fullName evidence="1">Uncharacterized protein</fullName>
    </submittedName>
</protein>